<reference evidence="3" key="2">
    <citation type="journal article" date="2021" name="Genome Biol. Evol.">
        <title>Developing a high-quality reference genome for a parasitic bivalve with doubly uniparental inheritance (Bivalvia: Unionida).</title>
        <authorList>
            <person name="Smith C.H."/>
        </authorList>
    </citation>
    <scope>NUCLEOTIDE SEQUENCE</scope>
    <source>
        <strain evidence="3">CHS0354</strain>
        <tissue evidence="3">Mantle</tissue>
    </source>
</reference>
<feature type="region of interest" description="Disordered" evidence="1">
    <location>
        <begin position="1"/>
        <end position="21"/>
    </location>
</feature>
<organism evidence="3 4">
    <name type="scientific">Potamilus streckersoni</name>
    <dbReference type="NCBI Taxonomy" id="2493646"/>
    <lineage>
        <taxon>Eukaryota</taxon>
        <taxon>Metazoa</taxon>
        <taxon>Spiralia</taxon>
        <taxon>Lophotrochozoa</taxon>
        <taxon>Mollusca</taxon>
        <taxon>Bivalvia</taxon>
        <taxon>Autobranchia</taxon>
        <taxon>Heteroconchia</taxon>
        <taxon>Palaeoheterodonta</taxon>
        <taxon>Unionida</taxon>
        <taxon>Unionoidea</taxon>
        <taxon>Unionidae</taxon>
        <taxon>Ambleminae</taxon>
        <taxon>Lampsilini</taxon>
        <taxon>Potamilus</taxon>
    </lineage>
</organism>
<reference evidence="3" key="3">
    <citation type="submission" date="2023-05" db="EMBL/GenBank/DDBJ databases">
        <authorList>
            <person name="Smith C.H."/>
        </authorList>
    </citation>
    <scope>NUCLEOTIDE SEQUENCE</scope>
    <source>
        <strain evidence="3">CHS0354</strain>
        <tissue evidence="3">Mantle</tissue>
    </source>
</reference>
<evidence type="ECO:0000313" key="3">
    <source>
        <dbReference type="EMBL" id="KAK3594271.1"/>
    </source>
</evidence>
<accession>A0AAE0VXZ6</accession>
<reference evidence="3" key="1">
    <citation type="journal article" date="2021" name="Genome Biol. Evol.">
        <title>A High-Quality Reference Genome for a Parasitic Bivalve with Doubly Uniparental Inheritance (Bivalvia: Unionida).</title>
        <authorList>
            <person name="Smith C.H."/>
        </authorList>
    </citation>
    <scope>NUCLEOTIDE SEQUENCE</scope>
    <source>
        <strain evidence="3">CHS0354</strain>
    </source>
</reference>
<evidence type="ECO:0000313" key="4">
    <source>
        <dbReference type="Proteomes" id="UP001195483"/>
    </source>
</evidence>
<dbReference type="EMBL" id="JAEAOA010000579">
    <property type="protein sequence ID" value="KAK3594271.1"/>
    <property type="molecule type" value="Genomic_DNA"/>
</dbReference>
<keyword evidence="2" id="KW-0812">Transmembrane</keyword>
<proteinExistence type="predicted"/>
<feature type="transmembrane region" description="Helical" evidence="2">
    <location>
        <begin position="33"/>
        <end position="54"/>
    </location>
</feature>
<protein>
    <submittedName>
        <fullName evidence="3">Uncharacterized protein</fullName>
    </submittedName>
</protein>
<sequence length="241" mass="27493">MEGDTALGDGATNYRRKQTNPSTQKKAWCPARLLLGMSIFFFLSIIGIVVVFLWRELVFHRPTEQRHENVLMEQNLTENVLKKFQGYFRTPEEQESFVNNLNRLNTGQPIVVNQTVYDFRYNNCSIDCNGSNPKFRRKRQTYASGSIFHGCCVSNTYFSSPNAKMNVFGVNRTLVQYQGWKQYFQATNCSSVLGCTGCICIQDRSIQTAVVVKAGVTSPDDVDDFEISFFYFDGCCTCRNT</sequence>
<dbReference type="AlphaFoldDB" id="A0AAE0VXZ6"/>
<keyword evidence="4" id="KW-1185">Reference proteome</keyword>
<name>A0AAE0VXZ6_9BIVA</name>
<gene>
    <name evidence="3" type="ORF">CHS0354_008853</name>
</gene>
<comment type="caution">
    <text evidence="3">The sequence shown here is derived from an EMBL/GenBank/DDBJ whole genome shotgun (WGS) entry which is preliminary data.</text>
</comment>
<keyword evidence="2" id="KW-1133">Transmembrane helix</keyword>
<keyword evidence="2" id="KW-0472">Membrane</keyword>
<evidence type="ECO:0000256" key="2">
    <source>
        <dbReference type="SAM" id="Phobius"/>
    </source>
</evidence>
<dbReference type="Proteomes" id="UP001195483">
    <property type="component" value="Unassembled WGS sequence"/>
</dbReference>
<evidence type="ECO:0000256" key="1">
    <source>
        <dbReference type="SAM" id="MobiDB-lite"/>
    </source>
</evidence>